<feature type="compositionally biased region" description="Gly residues" evidence="1">
    <location>
        <begin position="103"/>
        <end position="112"/>
    </location>
</feature>
<feature type="region of interest" description="Disordered" evidence="1">
    <location>
        <begin position="99"/>
        <end position="127"/>
    </location>
</feature>
<sequence>MRKNPFPLALAVAVLPLLATPVAAEPVPTTTPFTTPGTQTFTVPDGVTELQVTAVGPGGGGGGGGGNNDGQLTGGGGGGGASGAIVSCTITVTPGSSLDITVGKGGAGGKGGGTREDGYGGGDGTPSTIGVSGELSYLLSAVGGDGGYGGRSSTPIITSGSGGGGGKAGPEEYTKCSGTNVTMLQGNPGEKGGDGATNSPGGGGHGGLASQHFDQCGGAGNGRTGGQGAADRKLGPTGTPDHQNATDGYTATDGCILISYTTS</sequence>
<evidence type="ECO:0000256" key="1">
    <source>
        <dbReference type="SAM" id="MobiDB-lite"/>
    </source>
</evidence>
<proteinExistence type="predicted"/>
<feature type="region of interest" description="Disordered" evidence="1">
    <location>
        <begin position="146"/>
        <end position="249"/>
    </location>
</feature>
<organism evidence="4 5">
    <name type="scientific">Streptomyces polychromogenes</name>
    <dbReference type="NCBI Taxonomy" id="67342"/>
    <lineage>
        <taxon>Bacteria</taxon>
        <taxon>Bacillati</taxon>
        <taxon>Actinomycetota</taxon>
        <taxon>Actinomycetes</taxon>
        <taxon>Kitasatosporales</taxon>
        <taxon>Streptomycetaceae</taxon>
        <taxon>Streptomyces</taxon>
    </lineage>
</organism>
<protein>
    <recommendedName>
        <fullName evidence="3">Glycine-rich domain-containing protein</fullName>
    </recommendedName>
</protein>
<evidence type="ECO:0000313" key="4">
    <source>
        <dbReference type="EMBL" id="GAA0270670.1"/>
    </source>
</evidence>
<feature type="compositionally biased region" description="Polar residues" evidence="1">
    <location>
        <begin position="240"/>
        <end position="249"/>
    </location>
</feature>
<gene>
    <name evidence="4" type="ORF">GCM10010302_05290</name>
</gene>
<accession>A0ABN0V1I7</accession>
<evidence type="ECO:0000259" key="3">
    <source>
        <dbReference type="Pfam" id="PF21722"/>
    </source>
</evidence>
<feature type="compositionally biased region" description="Gly residues" evidence="1">
    <location>
        <begin position="217"/>
        <end position="228"/>
    </location>
</feature>
<dbReference type="Pfam" id="PF21722">
    <property type="entry name" value="Gly_rich_2"/>
    <property type="match status" value="1"/>
</dbReference>
<keyword evidence="5" id="KW-1185">Reference proteome</keyword>
<keyword evidence="2" id="KW-0732">Signal</keyword>
<dbReference type="Proteomes" id="UP001501867">
    <property type="component" value="Unassembled WGS sequence"/>
</dbReference>
<dbReference type="InterPro" id="IPR049304">
    <property type="entry name" value="Gly_rich_dom"/>
</dbReference>
<dbReference type="RefSeq" id="WP_344151694.1">
    <property type="nucleotide sequence ID" value="NZ_BAAABV010000005.1"/>
</dbReference>
<evidence type="ECO:0000256" key="2">
    <source>
        <dbReference type="SAM" id="SignalP"/>
    </source>
</evidence>
<feature type="compositionally biased region" description="Gly residues" evidence="1">
    <location>
        <begin position="56"/>
        <end position="78"/>
    </location>
</feature>
<name>A0ABN0V1I7_9ACTN</name>
<dbReference type="EMBL" id="BAAABV010000005">
    <property type="protein sequence ID" value="GAA0270670.1"/>
    <property type="molecule type" value="Genomic_DNA"/>
</dbReference>
<comment type="caution">
    <text evidence="4">The sequence shown here is derived from an EMBL/GenBank/DDBJ whole genome shotgun (WGS) entry which is preliminary data.</text>
</comment>
<feature type="compositionally biased region" description="Polar residues" evidence="1">
    <location>
        <begin position="176"/>
        <end position="185"/>
    </location>
</feature>
<reference evidence="4 5" key="1">
    <citation type="journal article" date="2019" name="Int. J. Syst. Evol. Microbiol.">
        <title>The Global Catalogue of Microorganisms (GCM) 10K type strain sequencing project: providing services to taxonomists for standard genome sequencing and annotation.</title>
        <authorList>
            <consortium name="The Broad Institute Genomics Platform"/>
            <consortium name="The Broad Institute Genome Sequencing Center for Infectious Disease"/>
            <person name="Wu L."/>
            <person name="Ma J."/>
        </authorList>
    </citation>
    <scope>NUCLEOTIDE SEQUENCE [LARGE SCALE GENOMIC DNA]</scope>
    <source>
        <strain evidence="4 5">JCM 4505</strain>
    </source>
</reference>
<feature type="region of interest" description="Disordered" evidence="1">
    <location>
        <begin position="53"/>
        <end position="78"/>
    </location>
</feature>
<feature type="domain" description="Glycine-rich" evidence="3">
    <location>
        <begin position="34"/>
        <end position="254"/>
    </location>
</feature>
<evidence type="ECO:0000313" key="5">
    <source>
        <dbReference type="Proteomes" id="UP001501867"/>
    </source>
</evidence>
<feature type="chain" id="PRO_5046097643" description="Glycine-rich domain-containing protein" evidence="2">
    <location>
        <begin position="25"/>
        <end position="263"/>
    </location>
</feature>
<feature type="signal peptide" evidence="2">
    <location>
        <begin position="1"/>
        <end position="24"/>
    </location>
</feature>